<evidence type="ECO:0000256" key="1">
    <source>
        <dbReference type="ARBA" id="ARBA00004141"/>
    </source>
</evidence>
<dbReference type="AlphaFoldDB" id="A0AAX4HG79"/>
<feature type="compositionally biased region" description="Basic and acidic residues" evidence="14">
    <location>
        <begin position="70"/>
        <end position="93"/>
    </location>
</feature>
<comment type="domain">
    <text evidence="13">The DHHC domain is required for palmitoyltransferase activity.</text>
</comment>
<feature type="region of interest" description="Disordered" evidence="14">
    <location>
        <begin position="23"/>
        <end position="97"/>
    </location>
</feature>
<keyword evidence="6 12" id="KW-0040">ANK repeat</keyword>
<dbReference type="EC" id="2.3.1.225" evidence="13"/>
<evidence type="ECO:0000256" key="14">
    <source>
        <dbReference type="SAM" id="MobiDB-lite"/>
    </source>
</evidence>
<protein>
    <recommendedName>
        <fullName evidence="13">Palmitoyltransferase</fullName>
        <ecNumber evidence="13">2.3.1.225</ecNumber>
    </recommendedName>
</protein>
<reference evidence="16 17" key="1">
    <citation type="submission" date="2023-10" db="EMBL/GenBank/DDBJ databases">
        <title>Draft Genome Sequence of Candida saopaulonensis from a very Premature Infant with Sepsis.</title>
        <authorList>
            <person name="Ning Y."/>
            <person name="Dai R."/>
            <person name="Xiao M."/>
            <person name="Xu Y."/>
            <person name="Yan Q."/>
            <person name="Zhang L."/>
        </authorList>
    </citation>
    <scope>NUCLEOTIDE SEQUENCE [LARGE SCALE GENOMIC DNA]</scope>
    <source>
        <strain evidence="16 17">19XY460</strain>
    </source>
</reference>
<feature type="transmembrane region" description="Helical" evidence="13">
    <location>
        <begin position="378"/>
        <end position="398"/>
    </location>
</feature>
<feature type="transmembrane region" description="Helical" evidence="13">
    <location>
        <begin position="545"/>
        <end position="563"/>
    </location>
</feature>
<dbReference type="Gene3D" id="1.25.40.20">
    <property type="entry name" value="Ankyrin repeat-containing domain"/>
    <property type="match status" value="2"/>
</dbReference>
<feature type="transmembrane region" description="Helical" evidence="13">
    <location>
        <begin position="418"/>
        <end position="440"/>
    </location>
</feature>
<dbReference type="EMBL" id="CP138899">
    <property type="protein sequence ID" value="WPK27489.1"/>
    <property type="molecule type" value="Genomic_DNA"/>
</dbReference>
<evidence type="ECO:0000256" key="3">
    <source>
        <dbReference type="ARBA" id="ARBA00022692"/>
    </source>
</evidence>
<keyword evidence="9" id="KW-0449">Lipoprotein</keyword>
<dbReference type="InterPro" id="IPR001594">
    <property type="entry name" value="Palmitoyltrfase_DHHC"/>
</dbReference>
<evidence type="ECO:0000256" key="9">
    <source>
        <dbReference type="ARBA" id="ARBA00023288"/>
    </source>
</evidence>
<feature type="repeat" description="ANK" evidence="12">
    <location>
        <begin position="247"/>
        <end position="276"/>
    </location>
</feature>
<dbReference type="Pfam" id="PF12796">
    <property type="entry name" value="Ank_2"/>
    <property type="match status" value="2"/>
</dbReference>
<proteinExistence type="inferred from homology"/>
<dbReference type="RefSeq" id="XP_062879867.1">
    <property type="nucleotide sequence ID" value="XM_063023797.1"/>
</dbReference>
<feature type="compositionally biased region" description="Acidic residues" evidence="14">
    <location>
        <begin position="55"/>
        <end position="68"/>
    </location>
</feature>
<keyword evidence="7 13" id="KW-0472">Membrane</keyword>
<dbReference type="InterPro" id="IPR036770">
    <property type="entry name" value="Ankyrin_rpt-contain_sf"/>
</dbReference>
<evidence type="ECO:0000256" key="2">
    <source>
        <dbReference type="ARBA" id="ARBA00010104"/>
    </source>
</evidence>
<evidence type="ECO:0000256" key="10">
    <source>
        <dbReference type="ARBA" id="ARBA00023315"/>
    </source>
</evidence>
<feature type="region of interest" description="Disordered" evidence="14">
    <location>
        <begin position="655"/>
        <end position="676"/>
    </location>
</feature>
<evidence type="ECO:0000256" key="5">
    <source>
        <dbReference type="ARBA" id="ARBA00022989"/>
    </source>
</evidence>
<evidence type="ECO:0000256" key="6">
    <source>
        <dbReference type="ARBA" id="ARBA00023043"/>
    </source>
</evidence>
<feature type="transmembrane region" description="Helical" evidence="13">
    <location>
        <begin position="446"/>
        <end position="465"/>
    </location>
</feature>
<feature type="repeat" description="ANK" evidence="12">
    <location>
        <begin position="277"/>
        <end position="309"/>
    </location>
</feature>
<keyword evidence="10 13" id="KW-0012">Acyltransferase</keyword>
<evidence type="ECO:0000259" key="15">
    <source>
        <dbReference type="Pfam" id="PF01529"/>
    </source>
</evidence>
<keyword evidence="4" id="KW-0677">Repeat</keyword>
<feature type="repeat" description="ANK" evidence="12">
    <location>
        <begin position="134"/>
        <end position="157"/>
    </location>
</feature>
<evidence type="ECO:0000313" key="17">
    <source>
        <dbReference type="Proteomes" id="UP001338582"/>
    </source>
</evidence>
<accession>A0AAX4HG79</accession>
<feature type="domain" description="Palmitoyltransferase DHHC" evidence="15">
    <location>
        <begin position="497"/>
        <end position="638"/>
    </location>
</feature>
<comment type="similarity">
    <text evidence="2">Belongs to the DHHC palmitoyltransferase family. AKR/ZDHHC17 subfamily.</text>
</comment>
<organism evidence="16 17">
    <name type="scientific">Australozyma saopauloensis</name>
    <dbReference type="NCBI Taxonomy" id="291208"/>
    <lineage>
        <taxon>Eukaryota</taxon>
        <taxon>Fungi</taxon>
        <taxon>Dikarya</taxon>
        <taxon>Ascomycota</taxon>
        <taxon>Saccharomycotina</taxon>
        <taxon>Pichiomycetes</taxon>
        <taxon>Metschnikowiaceae</taxon>
        <taxon>Australozyma</taxon>
    </lineage>
</organism>
<evidence type="ECO:0000256" key="8">
    <source>
        <dbReference type="ARBA" id="ARBA00023139"/>
    </source>
</evidence>
<dbReference type="PANTHER" id="PTHR24161">
    <property type="entry name" value="ANK_REP_REGION DOMAIN-CONTAINING PROTEIN-RELATED"/>
    <property type="match status" value="1"/>
</dbReference>
<dbReference type="GO" id="GO:0016020">
    <property type="term" value="C:membrane"/>
    <property type="evidence" value="ECO:0007669"/>
    <property type="project" value="UniProtKB-SubCell"/>
</dbReference>
<dbReference type="Pfam" id="PF01529">
    <property type="entry name" value="DHHC"/>
    <property type="match status" value="1"/>
</dbReference>
<dbReference type="PANTHER" id="PTHR24161:SF85">
    <property type="entry name" value="PALMITOYLTRANSFERASE HIP14"/>
    <property type="match status" value="1"/>
</dbReference>
<dbReference type="GO" id="GO:0019706">
    <property type="term" value="F:protein-cysteine S-palmitoyltransferase activity"/>
    <property type="evidence" value="ECO:0007669"/>
    <property type="project" value="UniProtKB-EC"/>
</dbReference>
<name>A0AAX4HG79_9ASCO</name>
<keyword evidence="8" id="KW-0564">Palmitate</keyword>
<keyword evidence="5 13" id="KW-1133">Transmembrane helix</keyword>
<evidence type="ECO:0000256" key="4">
    <source>
        <dbReference type="ARBA" id="ARBA00022737"/>
    </source>
</evidence>
<dbReference type="Proteomes" id="UP001338582">
    <property type="component" value="Chromosome 6"/>
</dbReference>
<sequence length="779" mass="88259">MAPQEESAVPLLRENSLAEQIESRAETLTDEAPFKIESGENTETEPTQALQAEEQVIEQDVQEPEAEQLVDMKDSPAEETLHSESNDPSKTEAQEPQPESDWLIFVAACQSGDLPKVKELISSGAVLAQDSCDEGITGLHWAAINNRLSVVKYLVENEFSRADVNRLGGKLAASPLHWACRGGLVYVVDYLLTNTNADPTLKDSQNYNALHLAVLSSNITLIAYIILRCVVGDKTIYIDEPDLIKCTPLHWASYQGDILSVNLLLKYGADVAKVDKNLMMPLHWAFIRGNKYVLSALEEAGSDIFAKNDTGKDSFAVSKDMNCEELWLQILQEADRNPKRNWEKNSHLLPVKTWKYITFFTPYVVLPVVFWICSFKQGLIIPKLFLSILIVAASVYFLQKVAFPIYMPKDASAFQSPVMSGIFSGTAFWCFVTFFFAILPKVIFKRFFTTLLLILSIVVLSYCFYKSMTINPGYVPVPTDSSMIFKDIKELIALKKFDTEHFCINTFIRKPLRSKYSRVSKRLVARFDHYCPWVYNDVGVRNHKVFITFVYSLSIAIALYIILAKKYFDVFADASGYDSDLEDLCLLFSDHMCLGYTNNHFVFNIMAWSFIQSVWVIFLALTQSFQIFKGLTTVEFSKLNKTMAAPLFTHSTVPRDLQEDGATPTPSAPGPHSHKPKDGALVCMKLLGLDQFVMTIKVALLSLFVKTTHNHQYSSIESLDIPTDFGWKQNWLDFWFIGDLEWRNLFYLPIDGENNLNGKVVDYYKLYEYPSKHSGDDAV</sequence>
<evidence type="ECO:0000256" key="13">
    <source>
        <dbReference type="RuleBase" id="RU079119"/>
    </source>
</evidence>
<keyword evidence="13" id="KW-0808">Transferase</keyword>
<dbReference type="SMART" id="SM00248">
    <property type="entry name" value="ANK"/>
    <property type="match status" value="6"/>
</dbReference>
<evidence type="ECO:0000256" key="11">
    <source>
        <dbReference type="ARBA" id="ARBA00048048"/>
    </source>
</evidence>
<feature type="compositionally biased region" description="Basic and acidic residues" evidence="14">
    <location>
        <begin position="23"/>
        <end position="38"/>
    </location>
</feature>
<evidence type="ECO:0000313" key="16">
    <source>
        <dbReference type="EMBL" id="WPK27489.1"/>
    </source>
</evidence>
<dbReference type="InterPro" id="IPR002110">
    <property type="entry name" value="Ankyrin_rpt"/>
</dbReference>
<dbReference type="PROSITE" id="PS50297">
    <property type="entry name" value="ANK_REP_REGION"/>
    <property type="match status" value="2"/>
</dbReference>
<keyword evidence="17" id="KW-1185">Reference proteome</keyword>
<feature type="transmembrane region" description="Helical" evidence="13">
    <location>
        <begin position="354"/>
        <end position="372"/>
    </location>
</feature>
<dbReference type="PROSITE" id="PS50216">
    <property type="entry name" value="DHHC"/>
    <property type="match status" value="1"/>
</dbReference>
<gene>
    <name evidence="16" type="ORF">PUMCH_004878</name>
</gene>
<feature type="compositionally biased region" description="Polar residues" evidence="14">
    <location>
        <begin position="39"/>
        <end position="50"/>
    </location>
</feature>
<feature type="transmembrane region" description="Helical" evidence="13">
    <location>
        <begin position="601"/>
        <end position="621"/>
    </location>
</feature>
<evidence type="ECO:0000256" key="7">
    <source>
        <dbReference type="ARBA" id="ARBA00023136"/>
    </source>
</evidence>
<dbReference type="PROSITE" id="PS50088">
    <property type="entry name" value="ANK_REPEAT"/>
    <property type="match status" value="3"/>
</dbReference>
<dbReference type="SUPFAM" id="SSF48403">
    <property type="entry name" value="Ankyrin repeat"/>
    <property type="match status" value="1"/>
</dbReference>
<dbReference type="GeneID" id="88175938"/>
<dbReference type="KEGG" id="asau:88175938"/>
<comment type="subcellular location">
    <subcellularLocation>
        <location evidence="1">Membrane</location>
        <topology evidence="1">Multi-pass membrane protein</topology>
    </subcellularLocation>
</comment>
<keyword evidence="3 13" id="KW-0812">Transmembrane</keyword>
<evidence type="ECO:0000256" key="12">
    <source>
        <dbReference type="PROSITE-ProRule" id="PRU00023"/>
    </source>
</evidence>
<comment type="catalytic activity">
    <reaction evidence="11 13">
        <text>L-cysteinyl-[protein] + hexadecanoyl-CoA = S-hexadecanoyl-L-cysteinyl-[protein] + CoA</text>
        <dbReference type="Rhea" id="RHEA:36683"/>
        <dbReference type="Rhea" id="RHEA-COMP:10131"/>
        <dbReference type="Rhea" id="RHEA-COMP:11032"/>
        <dbReference type="ChEBI" id="CHEBI:29950"/>
        <dbReference type="ChEBI" id="CHEBI:57287"/>
        <dbReference type="ChEBI" id="CHEBI:57379"/>
        <dbReference type="ChEBI" id="CHEBI:74151"/>
        <dbReference type="EC" id="2.3.1.225"/>
    </reaction>
</comment>